<accession>A0A9P4W6U3</accession>
<dbReference type="PANTHER" id="PTHR11177">
    <property type="entry name" value="CHITINASE"/>
    <property type="match status" value="1"/>
</dbReference>
<evidence type="ECO:0000259" key="3">
    <source>
        <dbReference type="PROSITE" id="PS51910"/>
    </source>
</evidence>
<comment type="similarity">
    <text evidence="1">Belongs to the glycosyl hydrolase 18 family. Chitinase class V subfamily.</text>
</comment>
<keyword evidence="5" id="KW-1185">Reference proteome</keyword>
<dbReference type="PROSITE" id="PS51910">
    <property type="entry name" value="GH18_2"/>
    <property type="match status" value="1"/>
</dbReference>
<dbReference type="InterPro" id="IPR050314">
    <property type="entry name" value="Glycosyl_Hydrlase_18"/>
</dbReference>
<dbReference type="GO" id="GO:0005975">
    <property type="term" value="P:carbohydrate metabolic process"/>
    <property type="evidence" value="ECO:0007669"/>
    <property type="project" value="InterPro"/>
</dbReference>
<evidence type="ECO:0000256" key="1">
    <source>
        <dbReference type="ARBA" id="ARBA00008682"/>
    </source>
</evidence>
<dbReference type="OrthoDB" id="73875at2759"/>
<dbReference type="InterPro" id="IPR029070">
    <property type="entry name" value="Chitinase_insertion_sf"/>
</dbReference>
<sequence length="140" mass="15585">MEAQIDFFNVLKYDFHGPWDATTPGLGPLVKPHTDLKEIDTALDLFWFSDVTPAKINLGLSNYARGYTLADPACAHYGCKWTGPSKPGECTDLSGVLSQREIARIISQKNLRPELIKDAGVKQIVFDGQWIGYDDSRLLV</sequence>
<dbReference type="Pfam" id="PF00704">
    <property type="entry name" value="Glyco_hydro_18"/>
    <property type="match status" value="1"/>
</dbReference>
<dbReference type="Gene3D" id="3.20.20.80">
    <property type="entry name" value="Glycosidases"/>
    <property type="match status" value="1"/>
</dbReference>
<protein>
    <recommendedName>
        <fullName evidence="2">chitinase</fullName>
        <ecNumber evidence="2">3.2.1.14</ecNumber>
    </recommendedName>
</protein>
<dbReference type="InterPro" id="IPR001223">
    <property type="entry name" value="Glyco_hydro18_cat"/>
</dbReference>
<evidence type="ECO:0000313" key="4">
    <source>
        <dbReference type="EMBL" id="KAF2999490.1"/>
    </source>
</evidence>
<proteinExistence type="inferred from homology"/>
<name>A0A9P4W6U3_CURKU</name>
<dbReference type="PANTHER" id="PTHR11177:SF333">
    <property type="entry name" value="CHITINASE"/>
    <property type="match status" value="1"/>
</dbReference>
<organism evidence="4 5">
    <name type="scientific">Curvularia kusanoi</name>
    <name type="common">Cochliobolus kusanoi</name>
    <dbReference type="NCBI Taxonomy" id="90978"/>
    <lineage>
        <taxon>Eukaryota</taxon>
        <taxon>Fungi</taxon>
        <taxon>Dikarya</taxon>
        <taxon>Ascomycota</taxon>
        <taxon>Pezizomycotina</taxon>
        <taxon>Dothideomycetes</taxon>
        <taxon>Pleosporomycetidae</taxon>
        <taxon>Pleosporales</taxon>
        <taxon>Pleosporineae</taxon>
        <taxon>Pleosporaceae</taxon>
        <taxon>Curvularia</taxon>
    </lineage>
</organism>
<reference evidence="4" key="1">
    <citation type="submission" date="2019-04" db="EMBL/GenBank/DDBJ databases">
        <title>Sequencing of skin fungus with MAO and IRED activity.</title>
        <authorList>
            <person name="Marsaioli A.J."/>
            <person name="Bonatto J.M.C."/>
            <person name="Reis Junior O."/>
        </authorList>
    </citation>
    <scope>NUCLEOTIDE SEQUENCE</scope>
    <source>
        <strain evidence="4">30M1</strain>
    </source>
</reference>
<dbReference type="AlphaFoldDB" id="A0A9P4W6U3"/>
<dbReference type="Proteomes" id="UP000801428">
    <property type="component" value="Unassembled WGS sequence"/>
</dbReference>
<evidence type="ECO:0000313" key="5">
    <source>
        <dbReference type="Proteomes" id="UP000801428"/>
    </source>
</evidence>
<dbReference type="SUPFAM" id="SSF51445">
    <property type="entry name" value="(Trans)glycosidases"/>
    <property type="match status" value="1"/>
</dbReference>
<dbReference type="GO" id="GO:0008843">
    <property type="term" value="F:endochitinase activity"/>
    <property type="evidence" value="ECO:0007669"/>
    <property type="project" value="UniProtKB-EC"/>
</dbReference>
<dbReference type="EC" id="3.2.1.14" evidence="2"/>
<evidence type="ECO:0000256" key="2">
    <source>
        <dbReference type="ARBA" id="ARBA00012729"/>
    </source>
</evidence>
<dbReference type="EMBL" id="SWKU01000017">
    <property type="protein sequence ID" value="KAF2999490.1"/>
    <property type="molecule type" value="Genomic_DNA"/>
</dbReference>
<feature type="domain" description="GH18" evidence="3">
    <location>
        <begin position="1"/>
        <end position="140"/>
    </location>
</feature>
<dbReference type="Gene3D" id="3.10.50.10">
    <property type="match status" value="1"/>
</dbReference>
<dbReference type="InterPro" id="IPR017853">
    <property type="entry name" value="GH"/>
</dbReference>
<dbReference type="SUPFAM" id="SSF54556">
    <property type="entry name" value="Chitinase insertion domain"/>
    <property type="match status" value="1"/>
</dbReference>
<gene>
    <name evidence="4" type="ORF">E8E13_008707</name>
</gene>
<comment type="caution">
    <text evidence="4">The sequence shown here is derived from an EMBL/GenBank/DDBJ whole genome shotgun (WGS) entry which is preliminary data.</text>
</comment>